<dbReference type="EMBL" id="VTPC01006248">
    <property type="protein sequence ID" value="KAF2895091.1"/>
    <property type="molecule type" value="Genomic_DNA"/>
</dbReference>
<dbReference type="FunFam" id="3.30.160.60:FF:000060">
    <property type="entry name" value="zinc finger protein 436"/>
    <property type="match status" value="1"/>
</dbReference>
<dbReference type="Pfam" id="PF13912">
    <property type="entry name" value="zf-C2H2_6"/>
    <property type="match status" value="1"/>
</dbReference>
<proteinExistence type="inferred from homology"/>
<comment type="subcellular location">
    <subcellularLocation>
        <location evidence="1">Nucleus</location>
    </subcellularLocation>
</comment>
<evidence type="ECO:0000256" key="3">
    <source>
        <dbReference type="ARBA" id="ARBA00022723"/>
    </source>
</evidence>
<feature type="domain" description="C2H2-type" evidence="14">
    <location>
        <begin position="463"/>
        <end position="490"/>
    </location>
</feature>
<dbReference type="FunFam" id="3.30.160.60:FF:000075">
    <property type="entry name" value="Putative zinc finger protein 536"/>
    <property type="match status" value="1"/>
</dbReference>
<feature type="binding site" evidence="12">
    <location>
        <position position="18"/>
    </location>
    <ligand>
        <name>Zn(2+)</name>
        <dbReference type="ChEBI" id="CHEBI:29105"/>
    </ligand>
</feature>
<dbReference type="GO" id="GO:0008270">
    <property type="term" value="F:zinc ion binding"/>
    <property type="evidence" value="ECO:0007669"/>
    <property type="project" value="UniProtKB-UniRule"/>
</dbReference>
<evidence type="ECO:0000259" key="15">
    <source>
        <dbReference type="PROSITE" id="PS51915"/>
    </source>
</evidence>
<feature type="domain" description="C2H2-type" evidence="14">
    <location>
        <begin position="252"/>
        <end position="279"/>
    </location>
</feature>
<dbReference type="PANTHER" id="PTHR19818">
    <property type="entry name" value="ZINC FINGER PROTEIN ZIC AND GLI"/>
    <property type="match status" value="1"/>
</dbReference>
<evidence type="ECO:0000256" key="12">
    <source>
        <dbReference type="PROSITE-ProRule" id="PRU01263"/>
    </source>
</evidence>
<evidence type="ECO:0000256" key="4">
    <source>
        <dbReference type="ARBA" id="ARBA00022737"/>
    </source>
</evidence>
<keyword evidence="4" id="KW-0677">Repeat</keyword>
<dbReference type="SMART" id="SM00868">
    <property type="entry name" value="zf-AD"/>
    <property type="match status" value="1"/>
</dbReference>
<dbReference type="FunFam" id="3.30.160.60:FF:000744">
    <property type="entry name" value="zinc finger E-box-binding homeobox 1"/>
    <property type="match status" value="1"/>
</dbReference>
<evidence type="ECO:0000256" key="2">
    <source>
        <dbReference type="ARBA" id="ARBA00006991"/>
    </source>
</evidence>
<dbReference type="InterPro" id="IPR012934">
    <property type="entry name" value="Znf_AD"/>
</dbReference>
<dbReference type="InterPro" id="IPR013087">
    <property type="entry name" value="Znf_C2H2_type"/>
</dbReference>
<name>A0A8K0D0W5_IGNLU</name>
<feature type="domain" description="C2H2-type" evidence="14">
    <location>
        <begin position="491"/>
        <end position="516"/>
    </location>
</feature>
<dbReference type="PROSITE" id="PS50157">
    <property type="entry name" value="ZINC_FINGER_C2H2_2"/>
    <property type="match status" value="11"/>
</dbReference>
<feature type="domain" description="C2H2-type" evidence="14">
    <location>
        <begin position="280"/>
        <end position="309"/>
    </location>
</feature>
<feature type="compositionally biased region" description="Basic and acidic residues" evidence="13">
    <location>
        <begin position="146"/>
        <end position="159"/>
    </location>
</feature>
<dbReference type="Gene3D" id="3.40.1800.20">
    <property type="match status" value="1"/>
</dbReference>
<protein>
    <submittedName>
        <fullName evidence="16">Uncharacterized protein</fullName>
    </submittedName>
</protein>
<dbReference type="SUPFAM" id="SSF57716">
    <property type="entry name" value="Glucocorticoid receptor-like (DNA-binding domain)"/>
    <property type="match status" value="1"/>
</dbReference>
<organism evidence="16 17">
    <name type="scientific">Ignelater luminosus</name>
    <name type="common">Cucubano</name>
    <name type="synonym">Pyrophorus luminosus</name>
    <dbReference type="NCBI Taxonomy" id="2038154"/>
    <lineage>
        <taxon>Eukaryota</taxon>
        <taxon>Metazoa</taxon>
        <taxon>Ecdysozoa</taxon>
        <taxon>Arthropoda</taxon>
        <taxon>Hexapoda</taxon>
        <taxon>Insecta</taxon>
        <taxon>Pterygota</taxon>
        <taxon>Neoptera</taxon>
        <taxon>Endopterygota</taxon>
        <taxon>Coleoptera</taxon>
        <taxon>Polyphaga</taxon>
        <taxon>Elateriformia</taxon>
        <taxon>Elateroidea</taxon>
        <taxon>Elateridae</taxon>
        <taxon>Agrypninae</taxon>
        <taxon>Pyrophorini</taxon>
        <taxon>Ignelater</taxon>
    </lineage>
</organism>
<evidence type="ECO:0000259" key="14">
    <source>
        <dbReference type="PROSITE" id="PS50157"/>
    </source>
</evidence>
<feature type="binding site" evidence="12">
    <location>
        <position position="62"/>
    </location>
    <ligand>
        <name>Zn(2+)</name>
        <dbReference type="ChEBI" id="CHEBI:29105"/>
    </ligand>
</feature>
<dbReference type="OrthoDB" id="427030at2759"/>
<dbReference type="Pfam" id="PF00096">
    <property type="entry name" value="zf-C2H2"/>
    <property type="match status" value="8"/>
</dbReference>
<reference evidence="16" key="1">
    <citation type="submission" date="2019-08" db="EMBL/GenBank/DDBJ databases">
        <title>The genome of the North American firefly Photinus pyralis.</title>
        <authorList>
            <consortium name="Photinus pyralis genome working group"/>
            <person name="Fallon T.R."/>
            <person name="Sander Lower S.E."/>
            <person name="Weng J.-K."/>
        </authorList>
    </citation>
    <scope>NUCLEOTIDE SEQUENCE</scope>
    <source>
        <strain evidence="16">TRF0915ILg1</strain>
        <tissue evidence="16">Whole body</tissue>
    </source>
</reference>
<evidence type="ECO:0000256" key="5">
    <source>
        <dbReference type="ARBA" id="ARBA00022771"/>
    </source>
</evidence>
<dbReference type="SMART" id="SM00355">
    <property type="entry name" value="ZnF_C2H2"/>
    <property type="match status" value="12"/>
</dbReference>
<feature type="region of interest" description="Disordered" evidence="13">
    <location>
        <begin position="140"/>
        <end position="159"/>
    </location>
</feature>
<dbReference type="FunFam" id="3.30.160.60:FF:000557">
    <property type="entry name" value="zinc finger and SCAN domain-containing protein 29"/>
    <property type="match status" value="1"/>
</dbReference>
<accession>A0A8K0D0W5</accession>
<gene>
    <name evidence="16" type="ORF">ILUMI_11079</name>
</gene>
<keyword evidence="9" id="KW-0804">Transcription</keyword>
<dbReference type="PROSITE" id="PS51915">
    <property type="entry name" value="ZAD"/>
    <property type="match status" value="1"/>
</dbReference>
<dbReference type="FunFam" id="3.30.160.60:FF:000065">
    <property type="entry name" value="B-cell CLL/lymphoma 6, member B"/>
    <property type="match status" value="2"/>
</dbReference>
<keyword evidence="17" id="KW-1185">Reference proteome</keyword>
<feature type="domain" description="C2H2-type" evidence="14">
    <location>
        <begin position="345"/>
        <end position="373"/>
    </location>
</feature>
<evidence type="ECO:0000256" key="11">
    <source>
        <dbReference type="PROSITE-ProRule" id="PRU00042"/>
    </source>
</evidence>
<dbReference type="Proteomes" id="UP000801492">
    <property type="component" value="Unassembled WGS sequence"/>
</dbReference>
<evidence type="ECO:0000256" key="13">
    <source>
        <dbReference type="SAM" id="MobiDB-lite"/>
    </source>
</evidence>
<feature type="domain" description="C2H2-type" evidence="14">
    <location>
        <begin position="318"/>
        <end position="345"/>
    </location>
</feature>
<comment type="caution">
    <text evidence="16">The sequence shown here is derived from an EMBL/GenBank/DDBJ whole genome shotgun (WGS) entry which is preliminary data.</text>
</comment>
<dbReference type="Pfam" id="PF07776">
    <property type="entry name" value="zf-AD"/>
    <property type="match status" value="1"/>
</dbReference>
<dbReference type="InterPro" id="IPR050329">
    <property type="entry name" value="GLI_C2H2-zinc-finger"/>
</dbReference>
<evidence type="ECO:0000256" key="6">
    <source>
        <dbReference type="ARBA" id="ARBA00022833"/>
    </source>
</evidence>
<dbReference type="PANTHER" id="PTHR19818:SF157">
    <property type="entry name" value="C2H2-TYPE DOMAIN-CONTAINING PROTEIN"/>
    <property type="match status" value="1"/>
</dbReference>
<sequence>MEMWKVNNDSIRRLCRICLNECESMNNIHHSENMYQMSIIELLRTFLSLQIDENEELPNLICTYCEMEVFQACAFKLKFDRSDKYLKDYLKSLEDENDKEQIIVIVKEEADDKSIIVPYYANVLNDLDLELDENTVEFVEESADGDEARQEEVEPQKEAEKDNIDVHIHKCNKCSETFDTKLKLLDHRRKLAHYMKKTLTCPVCKLSVPSQNYKSHFLKHSVNFKCEYCDKTFSNNFNLKRHLFIHTLQTPYKCDLCDSKFSRRDKLKAHIMIHTCEKPFACEICGLNFRTKEKLNIHQQRSCNNDDSSDSEKYKRKYSCDVCCKTFTLVSSLNTHMKLHTDDRVICNMCGKPYATEKKLKEHQLKVHNKNPNQGKQFLCNICAKQYSTKIVLQRHILSHLGLGKMYKCNVCEKSFSQSGSLALHTKIHTGEKPYVCHICSRAFNKPSNLQRHIRVHQNIRPFSCNICGKHFSVKSSLVIHLRIHTGEKPYVCDVCGKKFVDRGSLTKHSRIHNNV</sequence>
<keyword evidence="10" id="KW-0539">Nucleus</keyword>
<evidence type="ECO:0000256" key="8">
    <source>
        <dbReference type="ARBA" id="ARBA00023125"/>
    </source>
</evidence>
<keyword evidence="6 12" id="KW-0862">Zinc</keyword>
<dbReference type="Gene3D" id="3.30.160.60">
    <property type="entry name" value="Classic Zinc Finger"/>
    <property type="match status" value="9"/>
</dbReference>
<feature type="domain" description="C2H2-type" evidence="14">
    <location>
        <begin position="378"/>
        <end position="405"/>
    </location>
</feature>
<feature type="binding site" evidence="12">
    <location>
        <position position="65"/>
    </location>
    <ligand>
        <name>Zn(2+)</name>
        <dbReference type="ChEBI" id="CHEBI:29105"/>
    </ligand>
</feature>
<evidence type="ECO:0000256" key="1">
    <source>
        <dbReference type="ARBA" id="ARBA00004123"/>
    </source>
</evidence>
<keyword evidence="8" id="KW-0238">DNA-binding</keyword>
<feature type="domain" description="C2H2-type" evidence="14">
    <location>
        <begin position="169"/>
        <end position="198"/>
    </location>
</feature>
<dbReference type="InterPro" id="IPR036236">
    <property type="entry name" value="Znf_C2H2_sf"/>
</dbReference>
<evidence type="ECO:0000256" key="9">
    <source>
        <dbReference type="ARBA" id="ARBA00023163"/>
    </source>
</evidence>
<feature type="domain" description="C2H2-type" evidence="14">
    <location>
        <begin position="435"/>
        <end position="462"/>
    </location>
</feature>
<evidence type="ECO:0000313" key="17">
    <source>
        <dbReference type="Proteomes" id="UP000801492"/>
    </source>
</evidence>
<evidence type="ECO:0000313" key="16">
    <source>
        <dbReference type="EMBL" id="KAF2895091.1"/>
    </source>
</evidence>
<evidence type="ECO:0000256" key="7">
    <source>
        <dbReference type="ARBA" id="ARBA00023015"/>
    </source>
</evidence>
<feature type="binding site" evidence="12">
    <location>
        <position position="15"/>
    </location>
    <ligand>
        <name>Zn(2+)</name>
        <dbReference type="ChEBI" id="CHEBI:29105"/>
    </ligand>
</feature>
<keyword evidence="5 11" id="KW-0863">Zinc-finger</keyword>
<keyword evidence="7" id="KW-0805">Transcription regulation</keyword>
<comment type="similarity">
    <text evidence="2">Belongs to the krueppel C2H2-type zinc-finger protein family.</text>
</comment>
<dbReference type="GO" id="GO:0005634">
    <property type="term" value="C:nucleus"/>
    <property type="evidence" value="ECO:0007669"/>
    <property type="project" value="UniProtKB-SubCell"/>
</dbReference>
<keyword evidence="3 12" id="KW-0479">Metal-binding</keyword>
<feature type="domain" description="C2H2-type" evidence="14">
    <location>
        <begin position="224"/>
        <end position="251"/>
    </location>
</feature>
<dbReference type="GO" id="GO:0045944">
    <property type="term" value="P:positive regulation of transcription by RNA polymerase II"/>
    <property type="evidence" value="ECO:0007669"/>
    <property type="project" value="UniProtKB-ARBA"/>
</dbReference>
<dbReference type="GO" id="GO:0000981">
    <property type="term" value="F:DNA-binding transcription factor activity, RNA polymerase II-specific"/>
    <property type="evidence" value="ECO:0007669"/>
    <property type="project" value="TreeGrafter"/>
</dbReference>
<feature type="domain" description="ZAD" evidence="15">
    <location>
        <begin position="13"/>
        <end position="89"/>
    </location>
</feature>
<dbReference type="PROSITE" id="PS00028">
    <property type="entry name" value="ZINC_FINGER_C2H2_1"/>
    <property type="match status" value="9"/>
</dbReference>
<dbReference type="SUPFAM" id="SSF57667">
    <property type="entry name" value="beta-beta-alpha zinc fingers"/>
    <property type="match status" value="6"/>
</dbReference>
<dbReference type="AlphaFoldDB" id="A0A8K0D0W5"/>
<evidence type="ECO:0000256" key="10">
    <source>
        <dbReference type="ARBA" id="ARBA00023242"/>
    </source>
</evidence>
<dbReference type="GO" id="GO:0000978">
    <property type="term" value="F:RNA polymerase II cis-regulatory region sequence-specific DNA binding"/>
    <property type="evidence" value="ECO:0007669"/>
    <property type="project" value="TreeGrafter"/>
</dbReference>
<feature type="domain" description="C2H2-type" evidence="14">
    <location>
        <begin position="407"/>
        <end position="434"/>
    </location>
</feature>
<dbReference type="FunFam" id="3.30.160.60:FF:002137">
    <property type="entry name" value="Specific RNA polymerase II transcription factor"/>
    <property type="match status" value="1"/>
</dbReference>